<name>A0A433SF28_9BURK</name>
<dbReference type="AlphaFoldDB" id="A0A433SF28"/>
<reference evidence="1 2" key="1">
    <citation type="submission" date="2018-01" db="EMBL/GenBank/DDBJ databases">
        <title>Saezia sanguinis gen. nov., sp. nov., in the order Burkholderiales isolated from human blood.</title>
        <authorList>
            <person name="Medina-Pascual M.J."/>
            <person name="Valdezate S."/>
            <person name="Monzon S."/>
            <person name="Cuesta I."/>
            <person name="Carrasco G."/>
            <person name="Villalon P."/>
            <person name="Saez-Nieto J.A."/>
        </authorList>
    </citation>
    <scope>NUCLEOTIDE SEQUENCE [LARGE SCALE GENOMIC DNA]</scope>
    <source>
        <strain evidence="1 2">CNM695-12</strain>
    </source>
</reference>
<evidence type="ECO:0000313" key="2">
    <source>
        <dbReference type="Proteomes" id="UP000286947"/>
    </source>
</evidence>
<comment type="caution">
    <text evidence="1">The sequence shown here is derived from an EMBL/GenBank/DDBJ whole genome shotgun (WGS) entry which is preliminary data.</text>
</comment>
<sequence>MRPCLLHSCGYLREAGMASAVMSYGYGTVAVSIEKWAGGIILVAGRVKIQDQKGGHGG</sequence>
<proteinExistence type="predicted"/>
<evidence type="ECO:0000313" key="1">
    <source>
        <dbReference type="EMBL" id="RUS67347.1"/>
    </source>
</evidence>
<organism evidence="1 2">
    <name type="scientific">Saezia sanguinis</name>
    <dbReference type="NCBI Taxonomy" id="1965230"/>
    <lineage>
        <taxon>Bacteria</taxon>
        <taxon>Pseudomonadati</taxon>
        <taxon>Pseudomonadota</taxon>
        <taxon>Betaproteobacteria</taxon>
        <taxon>Burkholderiales</taxon>
        <taxon>Saeziaceae</taxon>
        <taxon>Saezia</taxon>
    </lineage>
</organism>
<gene>
    <name evidence="1" type="ORF">CUZ56_01292</name>
</gene>
<protein>
    <submittedName>
        <fullName evidence="1">Uncharacterized protein</fullName>
    </submittedName>
</protein>
<dbReference type="Proteomes" id="UP000286947">
    <property type="component" value="Unassembled WGS sequence"/>
</dbReference>
<keyword evidence="2" id="KW-1185">Reference proteome</keyword>
<accession>A0A433SF28</accession>
<dbReference type="EMBL" id="PQSP01000002">
    <property type="protein sequence ID" value="RUS67347.1"/>
    <property type="molecule type" value="Genomic_DNA"/>
</dbReference>